<name>A0A835H0F1_9MAGN</name>
<dbReference type="PANTHER" id="PTHR47936:SF5">
    <property type="entry name" value="PENTACOTRIPEPTIDE-REPEAT REGION OF PRORP DOMAIN-CONTAINING PROTEIN"/>
    <property type="match status" value="1"/>
</dbReference>
<evidence type="ECO:0000256" key="1">
    <source>
        <dbReference type="ARBA" id="ARBA00007626"/>
    </source>
</evidence>
<dbReference type="Proteomes" id="UP000631114">
    <property type="component" value="Unassembled WGS sequence"/>
</dbReference>
<evidence type="ECO:0000313" key="4">
    <source>
        <dbReference type="EMBL" id="KAF9590774.1"/>
    </source>
</evidence>
<evidence type="ECO:0000313" key="5">
    <source>
        <dbReference type="Proteomes" id="UP000631114"/>
    </source>
</evidence>
<dbReference type="PANTHER" id="PTHR47936">
    <property type="entry name" value="PPR_LONG DOMAIN-CONTAINING PROTEIN"/>
    <property type="match status" value="1"/>
</dbReference>
<dbReference type="OrthoDB" id="185373at2759"/>
<dbReference type="Pfam" id="PF13812">
    <property type="entry name" value="PPR_3"/>
    <property type="match status" value="1"/>
</dbReference>
<organism evidence="4 5">
    <name type="scientific">Coptis chinensis</name>
    <dbReference type="NCBI Taxonomy" id="261450"/>
    <lineage>
        <taxon>Eukaryota</taxon>
        <taxon>Viridiplantae</taxon>
        <taxon>Streptophyta</taxon>
        <taxon>Embryophyta</taxon>
        <taxon>Tracheophyta</taxon>
        <taxon>Spermatophyta</taxon>
        <taxon>Magnoliopsida</taxon>
        <taxon>Ranunculales</taxon>
        <taxon>Ranunculaceae</taxon>
        <taxon>Coptidoideae</taxon>
        <taxon>Coptis</taxon>
    </lineage>
</organism>
<dbReference type="GO" id="GO:0009507">
    <property type="term" value="C:chloroplast"/>
    <property type="evidence" value="ECO:0007669"/>
    <property type="project" value="TreeGrafter"/>
</dbReference>
<accession>A0A835H0F1</accession>
<proteinExistence type="inferred from homology"/>
<keyword evidence="2" id="KW-0677">Repeat</keyword>
<comment type="caution">
    <text evidence="4">The sequence shown here is derived from an EMBL/GenBank/DDBJ whole genome shotgun (WGS) entry which is preliminary data.</text>
</comment>
<dbReference type="Pfam" id="PF01535">
    <property type="entry name" value="PPR"/>
    <property type="match status" value="2"/>
</dbReference>
<dbReference type="GO" id="GO:0010019">
    <property type="term" value="P:chloroplast-nucleus signaling pathway"/>
    <property type="evidence" value="ECO:0007669"/>
    <property type="project" value="TreeGrafter"/>
</dbReference>
<keyword evidence="5" id="KW-1185">Reference proteome</keyword>
<dbReference type="NCBIfam" id="TIGR00756">
    <property type="entry name" value="PPR"/>
    <property type="match status" value="1"/>
</dbReference>
<evidence type="ECO:0000256" key="2">
    <source>
        <dbReference type="ARBA" id="ARBA00022737"/>
    </source>
</evidence>
<dbReference type="GO" id="GO:0031930">
    <property type="term" value="P:mitochondria-nucleus signaling pathway"/>
    <property type="evidence" value="ECO:0007669"/>
    <property type="project" value="TreeGrafter"/>
</dbReference>
<evidence type="ECO:0000256" key="3">
    <source>
        <dbReference type="PROSITE-ProRule" id="PRU00708"/>
    </source>
</evidence>
<evidence type="ECO:0008006" key="6">
    <source>
        <dbReference type="Google" id="ProtNLM"/>
    </source>
</evidence>
<dbReference type="InterPro" id="IPR011990">
    <property type="entry name" value="TPR-like_helical_dom_sf"/>
</dbReference>
<dbReference type="PROSITE" id="PS51375">
    <property type="entry name" value="PPR"/>
    <property type="match status" value="1"/>
</dbReference>
<dbReference type="InterPro" id="IPR002885">
    <property type="entry name" value="PPR_rpt"/>
</dbReference>
<gene>
    <name evidence="4" type="ORF">IFM89_038301</name>
</gene>
<dbReference type="AlphaFoldDB" id="A0A835H0F1"/>
<comment type="similarity">
    <text evidence="1">Belongs to the PPR family. P subfamily.</text>
</comment>
<reference evidence="4 5" key="1">
    <citation type="submission" date="2020-10" db="EMBL/GenBank/DDBJ databases">
        <title>The Coptis chinensis genome and diversification of protoberbering-type alkaloids.</title>
        <authorList>
            <person name="Wang B."/>
            <person name="Shu S."/>
            <person name="Song C."/>
            <person name="Liu Y."/>
        </authorList>
    </citation>
    <scope>NUCLEOTIDE SEQUENCE [LARGE SCALE GENOMIC DNA]</scope>
    <source>
        <strain evidence="4">HL-2020</strain>
        <tissue evidence="4">Leaf</tissue>
    </source>
</reference>
<dbReference type="EMBL" id="JADFTS010000009">
    <property type="protein sequence ID" value="KAF9590774.1"/>
    <property type="molecule type" value="Genomic_DNA"/>
</dbReference>
<protein>
    <recommendedName>
        <fullName evidence="6">Pentatricopeptide repeat-containing protein</fullName>
    </recommendedName>
</protein>
<sequence>MRLISLYGKVDMFDHSLKLFDELPGLNCKHTVLSFGALLTASVQSKKYDKTEKVFRELPMTLSITLNYYTYTIVIQAFCEMGSLESVLSMLDEMEKNGVRPKLSLYNNILDVFYSKAKRVYDALLENDFVPNDNTFEALVPCVCEKGDLDLALKLCEDSLSFCSYPDARVVQVVVNGLVKESKVEEARKLLELASKRKSYPVNLKMPQR</sequence>
<dbReference type="Gene3D" id="1.25.40.10">
    <property type="entry name" value="Tetratricopeptide repeat domain"/>
    <property type="match status" value="2"/>
</dbReference>
<feature type="repeat" description="PPR" evidence="3">
    <location>
        <begin position="67"/>
        <end position="101"/>
    </location>
</feature>